<evidence type="ECO:0000313" key="10">
    <source>
        <dbReference type="EMBL" id="QSQ16698.1"/>
    </source>
</evidence>
<dbReference type="PANTHER" id="PTHR21064">
    <property type="entry name" value="AMINOGLYCOSIDE PHOSPHOTRANSFERASE DOMAIN-CONTAINING PROTEIN-RELATED"/>
    <property type="match status" value="1"/>
</dbReference>
<protein>
    <recommendedName>
        <fullName evidence="8">Homoserine kinase</fullName>
        <shortName evidence="8">HK</shortName>
        <shortName evidence="8">HSK</shortName>
        <ecNumber evidence="8">2.7.1.39</ecNumber>
    </recommendedName>
</protein>
<evidence type="ECO:0000256" key="7">
    <source>
        <dbReference type="ARBA" id="ARBA00038240"/>
    </source>
</evidence>
<dbReference type="InterPro" id="IPR011009">
    <property type="entry name" value="Kinase-like_dom_sf"/>
</dbReference>
<evidence type="ECO:0000256" key="5">
    <source>
        <dbReference type="ARBA" id="ARBA00022777"/>
    </source>
</evidence>
<keyword evidence="2 8" id="KW-0808">Transferase</keyword>
<evidence type="ECO:0000256" key="2">
    <source>
        <dbReference type="ARBA" id="ARBA00022679"/>
    </source>
</evidence>
<feature type="domain" description="Aminoglycoside phosphotransferase" evidence="9">
    <location>
        <begin position="27"/>
        <end position="256"/>
    </location>
</feature>
<reference evidence="10 11" key="1">
    <citation type="submission" date="2021-02" db="EMBL/GenBank/DDBJ databases">
        <title>De Novo genome assembly of isolated myxobacteria.</title>
        <authorList>
            <person name="Stevens D.C."/>
        </authorList>
    </citation>
    <scope>NUCLEOTIDE SEQUENCE [LARGE SCALE GENOMIC DNA]</scope>
    <source>
        <strain evidence="10 11">SCHIC003</strain>
    </source>
</reference>
<comment type="pathway">
    <text evidence="8">Amino-acid biosynthesis; L-threonine biosynthesis; L-threonine from L-aspartate: step 4/5.</text>
</comment>
<evidence type="ECO:0000256" key="1">
    <source>
        <dbReference type="ARBA" id="ARBA00022605"/>
    </source>
</evidence>
<organism evidence="10 11">
    <name type="scientific">Myxococcus landrumensis</name>
    <dbReference type="NCBI Taxonomy" id="2813577"/>
    <lineage>
        <taxon>Bacteria</taxon>
        <taxon>Pseudomonadati</taxon>
        <taxon>Myxococcota</taxon>
        <taxon>Myxococcia</taxon>
        <taxon>Myxococcales</taxon>
        <taxon>Cystobacterineae</taxon>
        <taxon>Myxococcaceae</taxon>
        <taxon>Myxococcus</taxon>
    </lineage>
</organism>
<evidence type="ECO:0000259" key="9">
    <source>
        <dbReference type="Pfam" id="PF01636"/>
    </source>
</evidence>
<dbReference type="InterPro" id="IPR002575">
    <property type="entry name" value="Aminoglycoside_PTrfase"/>
</dbReference>
<dbReference type="EMBL" id="CP071091">
    <property type="protein sequence ID" value="QSQ16698.1"/>
    <property type="molecule type" value="Genomic_DNA"/>
</dbReference>
<evidence type="ECO:0000256" key="4">
    <source>
        <dbReference type="ARBA" id="ARBA00022741"/>
    </source>
</evidence>
<keyword evidence="6 8" id="KW-0067">ATP-binding</keyword>
<accession>A0ABX7NDG8</accession>
<keyword evidence="1 8" id="KW-0028">Amino-acid biosynthesis</keyword>
<dbReference type="HAMAP" id="MF_00301">
    <property type="entry name" value="Homoser_kinase_2"/>
    <property type="match status" value="1"/>
</dbReference>
<keyword evidence="3 8" id="KW-0791">Threonine biosynthesis</keyword>
<name>A0ABX7NDG8_9BACT</name>
<dbReference type="CDD" id="cd05153">
    <property type="entry name" value="HomoserineK_II"/>
    <property type="match status" value="1"/>
</dbReference>
<sequence>MAVHTALSPEVFTRIADTFGLGSVRGVTPIPQGSINTNHRMETDSGRYFVRHTTVRSSDDLRFESALLNHLAAHHFPSPVLLTTRDGATFVEMEGGRVSVFRWLAGEEKRHPGLTAEHLERLGTELGKLHRDTQSFTGSRGNPYSPDVVSGWLGELARHPDATLSGLAGELEQALATAESRRQGLEPLGVIHADLFTDNVKWLGDSVGAFFDFEMACREAYGLDLVITLNAWCFDQGQYLPELCRALVRGYQDIRPLAPVERANLFGHALFGAVRFTSSRIRDYHLSPLPADKLVRKDYRTYLARTRALTAMGPEGYAALLGLRVV</sequence>
<dbReference type="PANTHER" id="PTHR21064:SF6">
    <property type="entry name" value="AMINOGLYCOSIDE PHOSPHOTRANSFERASE DOMAIN-CONTAINING PROTEIN"/>
    <property type="match status" value="1"/>
</dbReference>
<comment type="catalytic activity">
    <reaction evidence="8">
        <text>L-homoserine + ATP = O-phospho-L-homoserine + ADP + H(+)</text>
        <dbReference type="Rhea" id="RHEA:13985"/>
        <dbReference type="ChEBI" id="CHEBI:15378"/>
        <dbReference type="ChEBI" id="CHEBI:30616"/>
        <dbReference type="ChEBI" id="CHEBI:57476"/>
        <dbReference type="ChEBI" id="CHEBI:57590"/>
        <dbReference type="ChEBI" id="CHEBI:456216"/>
        <dbReference type="EC" id="2.7.1.39"/>
    </reaction>
</comment>
<keyword evidence="11" id="KW-1185">Reference proteome</keyword>
<dbReference type="Pfam" id="PF01636">
    <property type="entry name" value="APH"/>
    <property type="match status" value="1"/>
</dbReference>
<evidence type="ECO:0000256" key="8">
    <source>
        <dbReference type="HAMAP-Rule" id="MF_00301"/>
    </source>
</evidence>
<dbReference type="InterPro" id="IPR005280">
    <property type="entry name" value="Homoserine_kinase_II"/>
</dbReference>
<dbReference type="Gene3D" id="3.30.200.20">
    <property type="entry name" value="Phosphorylase Kinase, domain 1"/>
    <property type="match status" value="1"/>
</dbReference>
<keyword evidence="4 8" id="KW-0547">Nucleotide-binding</keyword>
<dbReference type="GO" id="GO:0016301">
    <property type="term" value="F:kinase activity"/>
    <property type="evidence" value="ECO:0007669"/>
    <property type="project" value="UniProtKB-KW"/>
</dbReference>
<gene>
    <name evidence="8" type="primary">thrB</name>
    <name evidence="10" type="ORF">JY572_11895</name>
</gene>
<proteinExistence type="inferred from homology"/>
<dbReference type="Gene3D" id="3.90.1200.10">
    <property type="match status" value="1"/>
</dbReference>
<evidence type="ECO:0000256" key="6">
    <source>
        <dbReference type="ARBA" id="ARBA00022840"/>
    </source>
</evidence>
<dbReference type="RefSeq" id="WP_206718340.1">
    <property type="nucleotide sequence ID" value="NZ_CP071091.1"/>
</dbReference>
<comment type="similarity">
    <text evidence="7 8">Belongs to the pseudomonas-type ThrB family.</text>
</comment>
<dbReference type="Proteomes" id="UP000663090">
    <property type="component" value="Chromosome"/>
</dbReference>
<dbReference type="SUPFAM" id="SSF56112">
    <property type="entry name" value="Protein kinase-like (PK-like)"/>
    <property type="match status" value="1"/>
</dbReference>
<dbReference type="EC" id="2.7.1.39" evidence="8"/>
<dbReference type="InterPro" id="IPR050249">
    <property type="entry name" value="Pseudomonas-type_ThrB"/>
</dbReference>
<evidence type="ECO:0000256" key="3">
    <source>
        <dbReference type="ARBA" id="ARBA00022697"/>
    </source>
</evidence>
<keyword evidence="5 8" id="KW-0418">Kinase</keyword>
<evidence type="ECO:0000313" key="11">
    <source>
        <dbReference type="Proteomes" id="UP000663090"/>
    </source>
</evidence>